<keyword evidence="3" id="KW-1185">Reference proteome</keyword>
<gene>
    <name evidence="2" type="ORF">EOE48_22295</name>
</gene>
<evidence type="ECO:0000259" key="1">
    <source>
        <dbReference type="Pfam" id="PF00717"/>
    </source>
</evidence>
<evidence type="ECO:0000313" key="2">
    <source>
        <dbReference type="EMBL" id="RVU14643.1"/>
    </source>
</evidence>
<dbReference type="Pfam" id="PF00717">
    <property type="entry name" value="Peptidase_S24"/>
    <property type="match status" value="1"/>
</dbReference>
<protein>
    <submittedName>
        <fullName evidence="2">Helix-turn-helix transcriptional regulator</fullName>
    </submittedName>
</protein>
<accession>A0A3S3U3H3</accession>
<evidence type="ECO:0000313" key="3">
    <source>
        <dbReference type="Proteomes" id="UP000286997"/>
    </source>
</evidence>
<dbReference type="OrthoDB" id="9792157at2"/>
<organism evidence="2 3">
    <name type="scientific">Methylobacterium oryzihabitans</name>
    <dbReference type="NCBI Taxonomy" id="2499852"/>
    <lineage>
        <taxon>Bacteria</taxon>
        <taxon>Pseudomonadati</taxon>
        <taxon>Pseudomonadota</taxon>
        <taxon>Alphaproteobacteria</taxon>
        <taxon>Hyphomicrobiales</taxon>
        <taxon>Methylobacteriaceae</taxon>
        <taxon>Methylobacterium</taxon>
    </lineage>
</organism>
<sequence>MLSRDRLTHDRIWAAIDGLARRHGLSPSALARRAGLDATSFNRSKRVGPDGRRRWPSTESIAKVLDATGTDLTTFLTLPLPDATPDAMPRITTAWAGALGPADLPEAPGEDFAFPGPDADRCFAVAAEGDALAPAYRDGDLLVVSATEPVRPGDRVVLHLADGGWAAGELAQRSARSTYLAGTEPRRVANADLAWIARVLWVRLC</sequence>
<proteinExistence type="predicted"/>
<dbReference type="InterPro" id="IPR036286">
    <property type="entry name" value="LexA/Signal_pep-like_sf"/>
</dbReference>
<dbReference type="InterPro" id="IPR015927">
    <property type="entry name" value="Peptidase_S24_S26A/B/C"/>
</dbReference>
<dbReference type="AlphaFoldDB" id="A0A3S3U3H3"/>
<dbReference type="EMBL" id="SACP01000028">
    <property type="protein sequence ID" value="RVU14643.1"/>
    <property type="molecule type" value="Genomic_DNA"/>
</dbReference>
<dbReference type="SUPFAM" id="SSF51306">
    <property type="entry name" value="LexA/Signal peptidase"/>
    <property type="match status" value="1"/>
</dbReference>
<dbReference type="Gene3D" id="2.10.109.10">
    <property type="entry name" value="Umud Fragment, subunit A"/>
    <property type="match status" value="1"/>
</dbReference>
<feature type="domain" description="Peptidase S24/S26A/S26B/S26C" evidence="1">
    <location>
        <begin position="118"/>
        <end position="162"/>
    </location>
</feature>
<dbReference type="CDD" id="cd06529">
    <property type="entry name" value="S24_LexA-like"/>
    <property type="match status" value="1"/>
</dbReference>
<comment type="caution">
    <text evidence="2">The sequence shown here is derived from an EMBL/GenBank/DDBJ whole genome shotgun (WGS) entry which is preliminary data.</text>
</comment>
<reference evidence="2 3" key="1">
    <citation type="submission" date="2019-01" db="EMBL/GenBank/DDBJ databases">
        <authorList>
            <person name="Chen W.-M."/>
        </authorList>
    </citation>
    <scope>NUCLEOTIDE SEQUENCE [LARGE SCALE GENOMIC DNA]</scope>
    <source>
        <strain evidence="2 3">TER-1</strain>
    </source>
</reference>
<dbReference type="Proteomes" id="UP000286997">
    <property type="component" value="Unassembled WGS sequence"/>
</dbReference>
<dbReference type="InterPro" id="IPR039418">
    <property type="entry name" value="LexA-like"/>
</dbReference>
<name>A0A3S3U3H3_9HYPH</name>
<dbReference type="RefSeq" id="WP_127733086.1">
    <property type="nucleotide sequence ID" value="NZ_SACP01000028.1"/>
</dbReference>